<name>A0ABT9STP0_9GAMM</name>
<dbReference type="InterPro" id="IPR039448">
    <property type="entry name" value="Beta_helix"/>
</dbReference>
<dbReference type="SUPFAM" id="SSF51126">
    <property type="entry name" value="Pectin lyase-like"/>
    <property type="match status" value="1"/>
</dbReference>
<dbReference type="Gene3D" id="2.160.20.10">
    <property type="entry name" value="Single-stranded right-handed beta-helix, Pectin lyase-like"/>
    <property type="match status" value="1"/>
</dbReference>
<protein>
    <recommendedName>
        <fullName evidence="2">Right handed beta helix domain-containing protein</fullName>
    </recommendedName>
</protein>
<organism evidence="3 4">
    <name type="scientific">Luteibacter jiangsuensis</name>
    <dbReference type="NCBI Taxonomy" id="637577"/>
    <lineage>
        <taxon>Bacteria</taxon>
        <taxon>Pseudomonadati</taxon>
        <taxon>Pseudomonadota</taxon>
        <taxon>Gammaproteobacteria</taxon>
        <taxon>Lysobacterales</taxon>
        <taxon>Rhodanobacteraceae</taxon>
        <taxon>Luteibacter</taxon>
    </lineage>
</organism>
<dbReference type="InterPro" id="IPR011050">
    <property type="entry name" value="Pectin_lyase_fold/virulence"/>
</dbReference>
<dbReference type="InterPro" id="IPR006626">
    <property type="entry name" value="PbH1"/>
</dbReference>
<dbReference type="Proteomes" id="UP001237737">
    <property type="component" value="Unassembled WGS sequence"/>
</dbReference>
<gene>
    <name evidence="3" type="ORF">J2T07_000516</name>
</gene>
<keyword evidence="1" id="KW-0732">Signal</keyword>
<feature type="signal peptide" evidence="1">
    <location>
        <begin position="1"/>
        <end position="27"/>
    </location>
</feature>
<evidence type="ECO:0000256" key="1">
    <source>
        <dbReference type="SAM" id="SignalP"/>
    </source>
</evidence>
<dbReference type="InterPro" id="IPR012334">
    <property type="entry name" value="Pectin_lyas_fold"/>
</dbReference>
<keyword evidence="4" id="KW-1185">Reference proteome</keyword>
<dbReference type="SMART" id="SM00710">
    <property type="entry name" value="PbH1"/>
    <property type="match status" value="5"/>
</dbReference>
<feature type="chain" id="PRO_5046470585" description="Right handed beta helix domain-containing protein" evidence="1">
    <location>
        <begin position="28"/>
        <end position="493"/>
    </location>
</feature>
<dbReference type="Pfam" id="PF13229">
    <property type="entry name" value="Beta_helix"/>
    <property type="match status" value="1"/>
</dbReference>
<evidence type="ECO:0000313" key="4">
    <source>
        <dbReference type="Proteomes" id="UP001237737"/>
    </source>
</evidence>
<comment type="caution">
    <text evidence="3">The sequence shown here is derived from an EMBL/GenBank/DDBJ whole genome shotgun (WGS) entry which is preliminary data.</text>
</comment>
<reference evidence="3 4" key="1">
    <citation type="submission" date="2023-07" db="EMBL/GenBank/DDBJ databases">
        <title>Sorghum-associated microbial communities from plants grown in Nebraska, USA.</title>
        <authorList>
            <person name="Schachtman D."/>
        </authorList>
    </citation>
    <scope>NUCLEOTIDE SEQUENCE [LARGE SCALE GENOMIC DNA]</scope>
    <source>
        <strain evidence="3 4">CC60</strain>
    </source>
</reference>
<evidence type="ECO:0000259" key="2">
    <source>
        <dbReference type="Pfam" id="PF13229"/>
    </source>
</evidence>
<feature type="domain" description="Right handed beta helix" evidence="2">
    <location>
        <begin position="200"/>
        <end position="332"/>
    </location>
</feature>
<accession>A0ABT9STP0</accession>
<evidence type="ECO:0000313" key="3">
    <source>
        <dbReference type="EMBL" id="MDQ0008357.1"/>
    </source>
</evidence>
<sequence length="493" mass="52659">MHRRTFLCRSLWAGAALASLPLGEAFAATAGKRYYVDGTAGNDRHDGASPGQAWRSLDRLNQASFGPGDTILFKRGGDYPGVFQPKGSGRDGAPIVVDAYGEGAPPHLHADGRAPSTVRLQNVEYWTLRNLGISNQGPQPGARRTGVHLFHQDFGIAHGIVLQGLHIHDINGSSLKQQGGGSAILIEAKGKGRPTRYQDLKIVDNTIERSERDGILFLAAGNRTGGLATGVIVRGNRISEVPGDCILVKGCDGALVERNTVSRCGELPRGEAAAGIWPFDCDNTLIQYNEVSDHKAYADGQGYDADFRCRNTVIQYNYSHDNAGGMALVCNDGRGGDKIGNTGTIVRFNVSINDALRKTGSASLRISGPVDGSQIYNNIIIIPQKPIADAEVTVFKATSWKGVPNSTAIHDNIVVAPRTPGVEMQLATQTKLGENHFYAGKGGGTSFTKADDAMLDRFRTHRPSLAQVNALVKACFANGKPVPNALDLIARLT</sequence>
<dbReference type="EMBL" id="JAUSSK010000001">
    <property type="protein sequence ID" value="MDQ0008357.1"/>
    <property type="molecule type" value="Genomic_DNA"/>
</dbReference>
<dbReference type="RefSeq" id="WP_306847006.1">
    <property type="nucleotide sequence ID" value="NZ_JAUSSK010000001.1"/>
</dbReference>
<proteinExistence type="predicted"/>